<dbReference type="SUPFAM" id="SSF56219">
    <property type="entry name" value="DNase I-like"/>
    <property type="match status" value="1"/>
</dbReference>
<reference evidence="3 4" key="2">
    <citation type="journal article" date="2017" name="Front. Plant Sci.">
        <title>Gene Classification and Mining of Molecular Markers Useful in Red Clover (Trifolium pratense) Breeding.</title>
        <authorList>
            <person name="Istvanek J."/>
            <person name="Dluhosova J."/>
            <person name="Dluhos P."/>
            <person name="Patkova L."/>
            <person name="Nedelnik J."/>
            <person name="Repkova J."/>
        </authorList>
    </citation>
    <scope>NUCLEOTIDE SEQUENCE [LARGE SCALE GENOMIC DNA]</scope>
    <source>
        <strain evidence="4">cv. Tatra</strain>
        <tissue evidence="3">Young leaves</tissue>
    </source>
</reference>
<evidence type="ECO:0000313" key="3">
    <source>
        <dbReference type="EMBL" id="PNX94787.1"/>
    </source>
</evidence>
<dbReference type="InterPro" id="IPR036691">
    <property type="entry name" value="Endo/exonu/phosph_ase_sf"/>
</dbReference>
<dbReference type="CDD" id="cd01650">
    <property type="entry name" value="RT_nLTR_like"/>
    <property type="match status" value="1"/>
</dbReference>
<name>A0A2K3MVI6_TRIPR</name>
<organism evidence="3 4">
    <name type="scientific">Trifolium pratense</name>
    <name type="common">Red clover</name>
    <dbReference type="NCBI Taxonomy" id="57577"/>
    <lineage>
        <taxon>Eukaryota</taxon>
        <taxon>Viridiplantae</taxon>
        <taxon>Streptophyta</taxon>
        <taxon>Embryophyta</taxon>
        <taxon>Tracheophyta</taxon>
        <taxon>Spermatophyta</taxon>
        <taxon>Magnoliopsida</taxon>
        <taxon>eudicotyledons</taxon>
        <taxon>Gunneridae</taxon>
        <taxon>Pentapetalae</taxon>
        <taxon>rosids</taxon>
        <taxon>fabids</taxon>
        <taxon>Fabales</taxon>
        <taxon>Fabaceae</taxon>
        <taxon>Papilionoideae</taxon>
        <taxon>50 kb inversion clade</taxon>
        <taxon>NPAAA clade</taxon>
        <taxon>Hologalegina</taxon>
        <taxon>IRL clade</taxon>
        <taxon>Trifolieae</taxon>
        <taxon>Trifolium</taxon>
    </lineage>
</organism>
<dbReference type="EMBL" id="ASHM01012824">
    <property type="protein sequence ID" value="PNX94787.1"/>
    <property type="molecule type" value="Genomic_DNA"/>
</dbReference>
<comment type="caution">
    <text evidence="3">The sequence shown here is derived from an EMBL/GenBank/DDBJ whole genome shotgun (WGS) entry which is preliminary data.</text>
</comment>
<evidence type="ECO:0000313" key="4">
    <source>
        <dbReference type="Proteomes" id="UP000236291"/>
    </source>
</evidence>
<sequence length="560" mass="66004">MVIMETRVDPKKLSKTFKLLGFDNMQHTECRGFAGGIVVAWKDSEAQIQVETTDFQFIHLMITFSNGPSWKFTAVYASPNEQLRQEMWLKLKHISQNISEGWMLAGDFNDITSQEEKKGGAPVSVRRCNNFLDNINKCNLIDLGAVGSKFTWRGPLVNEHDRIFERLDRAMSNDEWRIMFPEAIVKVLPRIEFSDHHPIIIMLQGIQPMTRKSKFRFEKAWMYHTSYADLVKQHWHKENELPNKVTYMAAELSKWKRDVFGSIQKRKADLMARINGIQRKQQIERHNKFLERLERQLQQELNLVLKQEEAVWFQKSRSQWIKDGDRNTRYYHVKTINRRRKNKIMMLKNDQNEWVEEEENLKGMVNRYYQNLFARNDDDIQWQQTRYSYPNLCESEYDQLKENISCVEVKNAIFDMSPWKAPGPDGFPAGFYQNGWSEIRNSAFEFVKSVWHNPVNVASVNFTDICLIPKVDKPEFVSQFRPISLCNVSYKIITKVIVNRLKYIIHQVVSPFQTGFVPGRNITENIVIAQEMLHSMTKMRSRVGFFVIKVDLSKAYDRLN</sequence>
<proteinExistence type="predicted"/>
<accession>A0A2K3MVI6</accession>
<evidence type="ECO:0000256" key="1">
    <source>
        <dbReference type="SAM" id="Coils"/>
    </source>
</evidence>
<dbReference type="PANTHER" id="PTHR31635">
    <property type="entry name" value="REVERSE TRANSCRIPTASE DOMAIN-CONTAINING PROTEIN-RELATED"/>
    <property type="match status" value="1"/>
</dbReference>
<feature type="coiled-coil region" evidence="1">
    <location>
        <begin position="280"/>
        <end position="310"/>
    </location>
</feature>
<dbReference type="SUPFAM" id="SSF56672">
    <property type="entry name" value="DNA/RNA polymerases"/>
    <property type="match status" value="1"/>
</dbReference>
<reference evidence="3 4" key="1">
    <citation type="journal article" date="2014" name="Am. J. Bot.">
        <title>Genome assembly and annotation for red clover (Trifolium pratense; Fabaceae).</title>
        <authorList>
            <person name="Istvanek J."/>
            <person name="Jaros M."/>
            <person name="Krenek A."/>
            <person name="Repkova J."/>
        </authorList>
    </citation>
    <scope>NUCLEOTIDE SEQUENCE [LARGE SCALE GENOMIC DNA]</scope>
    <source>
        <strain evidence="4">cv. Tatra</strain>
        <tissue evidence="3">Young leaves</tissue>
    </source>
</reference>
<dbReference type="InterPro" id="IPR043502">
    <property type="entry name" value="DNA/RNA_pol_sf"/>
</dbReference>
<feature type="domain" description="Reverse transcriptase" evidence="2">
    <location>
        <begin position="469"/>
        <end position="559"/>
    </location>
</feature>
<dbReference type="Pfam" id="PF00078">
    <property type="entry name" value="RVT_1"/>
    <property type="match status" value="1"/>
</dbReference>
<dbReference type="Proteomes" id="UP000236291">
    <property type="component" value="Unassembled WGS sequence"/>
</dbReference>
<dbReference type="InterPro" id="IPR000477">
    <property type="entry name" value="RT_dom"/>
</dbReference>
<keyword evidence="1" id="KW-0175">Coiled coil</keyword>
<dbReference type="STRING" id="57577.A0A2K3MVI6"/>
<gene>
    <name evidence="3" type="ORF">L195_g017967</name>
</gene>
<protein>
    <recommendedName>
        <fullName evidence="2">Reverse transcriptase domain-containing protein</fullName>
    </recommendedName>
</protein>
<dbReference type="Gene3D" id="3.60.10.10">
    <property type="entry name" value="Endonuclease/exonuclease/phosphatase"/>
    <property type="match status" value="1"/>
</dbReference>
<dbReference type="PANTHER" id="PTHR31635:SF196">
    <property type="entry name" value="REVERSE TRANSCRIPTASE DOMAIN-CONTAINING PROTEIN-RELATED"/>
    <property type="match status" value="1"/>
</dbReference>
<dbReference type="AlphaFoldDB" id="A0A2K3MVI6"/>
<evidence type="ECO:0000259" key="2">
    <source>
        <dbReference type="Pfam" id="PF00078"/>
    </source>
</evidence>